<feature type="compositionally biased region" description="Low complexity" evidence="7">
    <location>
        <begin position="10"/>
        <end position="22"/>
    </location>
</feature>
<dbReference type="InterPro" id="IPR020846">
    <property type="entry name" value="MFS_dom"/>
</dbReference>
<reference evidence="11" key="1">
    <citation type="journal article" date="2019" name="Int. J. Syst. Evol. Microbiol.">
        <title>The Global Catalogue of Microorganisms (GCM) 10K type strain sequencing project: providing services to taxonomists for standard genome sequencing and annotation.</title>
        <authorList>
            <consortium name="The Broad Institute Genomics Platform"/>
            <consortium name="The Broad Institute Genome Sequencing Center for Infectious Disease"/>
            <person name="Wu L."/>
            <person name="Ma J."/>
        </authorList>
    </citation>
    <scope>NUCLEOTIDE SEQUENCE [LARGE SCALE GENOMIC DNA]</scope>
    <source>
        <strain evidence="11">JCM 14559</strain>
    </source>
</reference>
<evidence type="ECO:0000256" key="3">
    <source>
        <dbReference type="ARBA" id="ARBA00022692"/>
    </source>
</evidence>
<evidence type="ECO:0000259" key="9">
    <source>
        <dbReference type="PROSITE" id="PS50850"/>
    </source>
</evidence>
<dbReference type="EMBL" id="BAAANS010000012">
    <property type="protein sequence ID" value="GAA2095301.1"/>
    <property type="molecule type" value="Genomic_DNA"/>
</dbReference>
<keyword evidence="5 8" id="KW-0472">Membrane</keyword>
<dbReference type="Proteomes" id="UP001500897">
    <property type="component" value="Unassembled WGS sequence"/>
</dbReference>
<feature type="transmembrane region" description="Helical" evidence="8">
    <location>
        <begin position="125"/>
        <end position="143"/>
    </location>
</feature>
<dbReference type="InterPro" id="IPR011701">
    <property type="entry name" value="MFS"/>
</dbReference>
<evidence type="ECO:0000313" key="11">
    <source>
        <dbReference type="Proteomes" id="UP001500897"/>
    </source>
</evidence>
<feature type="compositionally biased region" description="Pro residues" evidence="7">
    <location>
        <begin position="461"/>
        <end position="472"/>
    </location>
</feature>
<feature type="transmembrane region" description="Helical" evidence="8">
    <location>
        <begin position="317"/>
        <end position="337"/>
    </location>
</feature>
<dbReference type="Gene3D" id="1.20.1720.10">
    <property type="entry name" value="Multidrug resistance protein D"/>
    <property type="match status" value="1"/>
</dbReference>
<feature type="transmembrane region" description="Helical" evidence="8">
    <location>
        <begin position="220"/>
        <end position="240"/>
    </location>
</feature>
<evidence type="ECO:0000256" key="4">
    <source>
        <dbReference type="ARBA" id="ARBA00022989"/>
    </source>
</evidence>
<comment type="subcellular location">
    <subcellularLocation>
        <location evidence="1">Cell membrane</location>
        <topology evidence="1">Multi-pass membrane protein</topology>
    </subcellularLocation>
</comment>
<dbReference type="CDD" id="cd17321">
    <property type="entry name" value="MFS_MMR_MDR_like"/>
    <property type="match status" value="1"/>
</dbReference>
<evidence type="ECO:0000256" key="8">
    <source>
        <dbReference type="SAM" id="Phobius"/>
    </source>
</evidence>
<protein>
    <recommendedName>
        <fullName evidence="9">Major facilitator superfamily (MFS) profile domain-containing protein</fullName>
    </recommendedName>
</protein>
<dbReference type="RefSeq" id="WP_344551911.1">
    <property type="nucleotide sequence ID" value="NZ_BAAANS010000012.1"/>
</dbReference>
<feature type="region of interest" description="Disordered" evidence="7">
    <location>
        <begin position="1"/>
        <end position="22"/>
    </location>
</feature>
<feature type="transmembrane region" description="Helical" evidence="8">
    <location>
        <begin position="96"/>
        <end position="119"/>
    </location>
</feature>
<evidence type="ECO:0000256" key="2">
    <source>
        <dbReference type="ARBA" id="ARBA00022448"/>
    </source>
</evidence>
<feature type="transmembrane region" description="Helical" evidence="8">
    <location>
        <begin position="246"/>
        <end position="264"/>
    </location>
</feature>
<feature type="transmembrane region" description="Helical" evidence="8">
    <location>
        <begin position="285"/>
        <end position="305"/>
    </location>
</feature>
<dbReference type="PRINTS" id="PR01217">
    <property type="entry name" value="PRICHEXTENSN"/>
</dbReference>
<feature type="compositionally biased region" description="Pro residues" evidence="7">
    <location>
        <begin position="481"/>
        <end position="494"/>
    </location>
</feature>
<dbReference type="PANTHER" id="PTHR42718:SF9">
    <property type="entry name" value="MAJOR FACILITATOR SUPERFAMILY MULTIDRUG TRANSPORTER MFSC"/>
    <property type="match status" value="1"/>
</dbReference>
<keyword evidence="4 8" id="KW-1133">Transmembrane helix</keyword>
<gene>
    <name evidence="10" type="ORF">GCM10009759_23360</name>
</gene>
<dbReference type="PANTHER" id="PTHR42718">
    <property type="entry name" value="MAJOR FACILITATOR SUPERFAMILY MULTIDRUG TRANSPORTER MFSC"/>
    <property type="match status" value="1"/>
</dbReference>
<evidence type="ECO:0000256" key="7">
    <source>
        <dbReference type="SAM" id="MobiDB-lite"/>
    </source>
</evidence>
<feature type="transmembrane region" description="Helical" evidence="8">
    <location>
        <begin position="383"/>
        <end position="403"/>
    </location>
</feature>
<name>A0ABP5I8I4_9ACTN</name>
<dbReference type="SUPFAM" id="SSF103473">
    <property type="entry name" value="MFS general substrate transporter"/>
    <property type="match status" value="1"/>
</dbReference>
<sequence>MTTTLPSLRPPATGTDTDTAPTPRTRAKLTFAGIAAGNLLVLLDTSVLNIAVPDVQASLHPGAAALPWAVDAYTVVFAGLLLAGGAVADRWGARRVYAWSLGLFAVLSVLCALAPGIGWLIAGRALLGAAGAGLVPASLALLIHLNPDPGRRTRAIGAWTALSGLGAAAGPVLGGALVELGGWRLVFLVNPPIALAALLLARRLPRPPVRAARALDRPGLVLSTAALGLLTFGLVEAGSAGWGSPFALVPAAAALVCFAALALVERRVAAPVLPPALLALPRVRAAMVAAAVSCFAYFGGMYLFAVRLQHGYGLSPLQAGLASLPIAFPVCVMPFFTGRLVARYGSRPVLLAGMSASVLAGLLLVACGGPHPPLPLLVAAELALAATGTLSIPGAAAAMAVAAPPAYAATGQGALNGVRQAGSALGVAVLGTLGALPTAGYVLAAVGLPAAALVARTTRRPGPPPPPPPPQANPTSHAQQSPPPARQPASPPQANPHEPAQRSPAPAHRQPAPPASLPTPGARRRRTPRARAAKPRTSPPPARAAKPRTTPRLRSPSPPPKPAAGEPHEPAQRSPGAPAREAHGWAGGAGQDAPGGTDRKAS</sequence>
<keyword evidence="6" id="KW-0046">Antibiotic resistance</keyword>
<feature type="domain" description="Major facilitator superfamily (MFS) profile" evidence="9">
    <location>
        <begin position="30"/>
        <end position="462"/>
    </location>
</feature>
<organism evidence="10 11">
    <name type="scientific">Kitasatospora saccharophila</name>
    <dbReference type="NCBI Taxonomy" id="407973"/>
    <lineage>
        <taxon>Bacteria</taxon>
        <taxon>Bacillati</taxon>
        <taxon>Actinomycetota</taxon>
        <taxon>Actinomycetes</taxon>
        <taxon>Kitasatosporales</taxon>
        <taxon>Streptomycetaceae</taxon>
        <taxon>Kitasatospora</taxon>
    </lineage>
</organism>
<dbReference type="PROSITE" id="PS50850">
    <property type="entry name" value="MFS"/>
    <property type="match status" value="1"/>
</dbReference>
<dbReference type="Gene3D" id="1.20.1250.20">
    <property type="entry name" value="MFS general substrate transporter like domains"/>
    <property type="match status" value="1"/>
</dbReference>
<feature type="transmembrane region" description="Helical" evidence="8">
    <location>
        <begin position="424"/>
        <end position="455"/>
    </location>
</feature>
<dbReference type="InterPro" id="IPR036259">
    <property type="entry name" value="MFS_trans_sf"/>
</dbReference>
<comment type="caution">
    <text evidence="10">The sequence shown here is derived from an EMBL/GenBank/DDBJ whole genome shotgun (WGS) entry which is preliminary data.</text>
</comment>
<evidence type="ECO:0000256" key="1">
    <source>
        <dbReference type="ARBA" id="ARBA00004651"/>
    </source>
</evidence>
<evidence type="ECO:0000256" key="6">
    <source>
        <dbReference type="ARBA" id="ARBA00023251"/>
    </source>
</evidence>
<proteinExistence type="predicted"/>
<feature type="transmembrane region" description="Helical" evidence="8">
    <location>
        <begin position="155"/>
        <end position="177"/>
    </location>
</feature>
<feature type="transmembrane region" description="Helical" evidence="8">
    <location>
        <begin position="29"/>
        <end position="52"/>
    </location>
</feature>
<keyword evidence="2" id="KW-0813">Transport</keyword>
<feature type="compositionally biased region" description="Low complexity" evidence="7">
    <location>
        <begin position="501"/>
        <end position="510"/>
    </location>
</feature>
<feature type="transmembrane region" description="Helical" evidence="8">
    <location>
        <begin position="349"/>
        <end position="371"/>
    </location>
</feature>
<dbReference type="Pfam" id="PF07690">
    <property type="entry name" value="MFS_1"/>
    <property type="match status" value="1"/>
</dbReference>
<evidence type="ECO:0000313" key="10">
    <source>
        <dbReference type="EMBL" id="GAA2095301.1"/>
    </source>
</evidence>
<evidence type="ECO:0000256" key="5">
    <source>
        <dbReference type="ARBA" id="ARBA00023136"/>
    </source>
</evidence>
<keyword evidence="11" id="KW-1185">Reference proteome</keyword>
<keyword evidence="3 8" id="KW-0812">Transmembrane</keyword>
<accession>A0ABP5I8I4</accession>
<feature type="region of interest" description="Disordered" evidence="7">
    <location>
        <begin position="457"/>
        <end position="602"/>
    </location>
</feature>
<feature type="transmembrane region" description="Helical" evidence="8">
    <location>
        <begin position="183"/>
        <end position="200"/>
    </location>
</feature>
<feature type="compositionally biased region" description="Basic residues" evidence="7">
    <location>
        <begin position="522"/>
        <end position="534"/>
    </location>
</feature>
<feature type="transmembrane region" description="Helical" evidence="8">
    <location>
        <begin position="64"/>
        <end position="84"/>
    </location>
</feature>